<dbReference type="InterPro" id="IPR050984">
    <property type="entry name" value="Gfo/Idh/MocA_domain"/>
</dbReference>
<dbReference type="PANTHER" id="PTHR22604:SF105">
    <property type="entry name" value="TRANS-1,2-DIHYDROBENZENE-1,2-DIOL DEHYDROGENASE"/>
    <property type="match status" value="1"/>
</dbReference>
<keyword evidence="9" id="KW-1185">Reference proteome</keyword>
<comment type="caution">
    <text evidence="8">The sequence shown here is derived from an EMBL/GenBank/DDBJ whole genome shotgun (WGS) entry which is preliminary data.</text>
</comment>
<evidence type="ECO:0000256" key="3">
    <source>
        <dbReference type="ARBA" id="ARBA00038984"/>
    </source>
</evidence>
<evidence type="ECO:0000259" key="6">
    <source>
        <dbReference type="Pfam" id="PF01408"/>
    </source>
</evidence>
<gene>
    <name evidence="8" type="ORF">VTK73DRAFT_5819</name>
</gene>
<dbReference type="Gene3D" id="3.40.50.720">
    <property type="entry name" value="NAD(P)-binding Rossmann-like Domain"/>
    <property type="match status" value="1"/>
</dbReference>
<sequence>MASVFGFLRRNWQILSSWRAAVPKDEDALKFGILGAANIAPIALIVPAKSHPGVIIQAVAARDKARATAYAKKHGIPQVFDSYQALLDDPSIDAVYIPLPNGLHYEWAVKALAKGKHVLLEKPPTANATEAELLFHSPLLAKPGAPVLLEASHYRFQPSWARFLALVDGPNVESASVRMAAPAMSMPLDDIRFRYELGGGAILDLGAYNMSALQAIFGTAPAECVSCDVETPGPLPRKAAAGAGDQGDGQQLCDSKFHIVYRFPNGGTGEAHGNLRAGLLEALPTLSVTHREVVVPAEEGGGSDSLPAEQEKVRVRRIKFDNFVIGAFWHRIIVEDEYIIRAPMGDGSGAPRIIKTWKTRRVEKVYTFKEAGLEGPGEPHWLSYRYQLEEFVNRIRGRQGSGMWVDAENSILVMRMLDMAYEKSTLPLRKTSEYRLEMVGES</sequence>
<evidence type="ECO:0000313" key="8">
    <source>
        <dbReference type="EMBL" id="KAL1864516.1"/>
    </source>
</evidence>
<evidence type="ECO:0000259" key="7">
    <source>
        <dbReference type="Pfam" id="PF22725"/>
    </source>
</evidence>
<dbReference type="SUPFAM" id="SSF51735">
    <property type="entry name" value="NAD(P)-binding Rossmann-fold domains"/>
    <property type="match status" value="1"/>
</dbReference>
<dbReference type="EMBL" id="JAZHXJ010000326">
    <property type="protein sequence ID" value="KAL1864516.1"/>
    <property type="molecule type" value="Genomic_DNA"/>
</dbReference>
<dbReference type="SUPFAM" id="SSF55347">
    <property type="entry name" value="Glyceraldehyde-3-phosphate dehydrogenase-like, C-terminal domain"/>
    <property type="match status" value="1"/>
</dbReference>
<comment type="catalytic activity">
    <reaction evidence="5">
        <text>D-xylose + NADP(+) = D-xylono-1,5-lactone + NADPH + H(+)</text>
        <dbReference type="Rhea" id="RHEA:22000"/>
        <dbReference type="ChEBI" id="CHEBI:15378"/>
        <dbReference type="ChEBI" id="CHEBI:15867"/>
        <dbReference type="ChEBI" id="CHEBI:53455"/>
        <dbReference type="ChEBI" id="CHEBI:57783"/>
        <dbReference type="ChEBI" id="CHEBI:58349"/>
        <dbReference type="EC" id="1.1.1.179"/>
    </reaction>
</comment>
<dbReference type="Gene3D" id="3.30.360.10">
    <property type="entry name" value="Dihydrodipicolinate Reductase, domain 2"/>
    <property type="match status" value="1"/>
</dbReference>
<evidence type="ECO:0000313" key="9">
    <source>
        <dbReference type="Proteomes" id="UP001586593"/>
    </source>
</evidence>
<proteinExistence type="inferred from homology"/>
<evidence type="ECO:0000256" key="4">
    <source>
        <dbReference type="ARBA" id="ARBA00042988"/>
    </source>
</evidence>
<feature type="domain" description="Gfo/Idh/MocA-like oxidoreductase N-terminal" evidence="6">
    <location>
        <begin position="29"/>
        <end position="134"/>
    </location>
</feature>
<dbReference type="InterPro" id="IPR055170">
    <property type="entry name" value="GFO_IDH_MocA-like_dom"/>
</dbReference>
<dbReference type="EC" id="1.1.1.179" evidence="3"/>
<reference evidence="8 9" key="1">
    <citation type="journal article" date="2024" name="Commun. Biol.">
        <title>Comparative genomic analysis of thermophilic fungi reveals convergent evolutionary adaptations and gene losses.</title>
        <authorList>
            <person name="Steindorff A.S."/>
            <person name="Aguilar-Pontes M.V."/>
            <person name="Robinson A.J."/>
            <person name="Andreopoulos B."/>
            <person name="LaButti K."/>
            <person name="Kuo A."/>
            <person name="Mondo S."/>
            <person name="Riley R."/>
            <person name="Otillar R."/>
            <person name="Haridas S."/>
            <person name="Lipzen A."/>
            <person name="Grimwood J."/>
            <person name="Schmutz J."/>
            <person name="Clum A."/>
            <person name="Reid I.D."/>
            <person name="Moisan M.C."/>
            <person name="Butler G."/>
            <person name="Nguyen T.T.M."/>
            <person name="Dewar K."/>
            <person name="Conant G."/>
            <person name="Drula E."/>
            <person name="Henrissat B."/>
            <person name="Hansel C."/>
            <person name="Singer S."/>
            <person name="Hutchinson M.I."/>
            <person name="de Vries R.P."/>
            <person name="Natvig D.O."/>
            <person name="Powell A.J."/>
            <person name="Tsang A."/>
            <person name="Grigoriev I.V."/>
        </authorList>
    </citation>
    <scope>NUCLEOTIDE SEQUENCE [LARGE SCALE GENOMIC DNA]</scope>
    <source>
        <strain evidence="8 9">ATCC 24622</strain>
    </source>
</reference>
<accession>A0ABR3WLJ6</accession>
<organism evidence="8 9">
    <name type="scientific">Phialemonium thermophilum</name>
    <dbReference type="NCBI Taxonomy" id="223376"/>
    <lineage>
        <taxon>Eukaryota</taxon>
        <taxon>Fungi</taxon>
        <taxon>Dikarya</taxon>
        <taxon>Ascomycota</taxon>
        <taxon>Pezizomycotina</taxon>
        <taxon>Sordariomycetes</taxon>
        <taxon>Sordariomycetidae</taxon>
        <taxon>Cephalothecales</taxon>
        <taxon>Cephalothecaceae</taxon>
        <taxon>Phialemonium</taxon>
    </lineage>
</organism>
<evidence type="ECO:0000256" key="2">
    <source>
        <dbReference type="ARBA" id="ARBA00023002"/>
    </source>
</evidence>
<dbReference type="InterPro" id="IPR000683">
    <property type="entry name" value="Gfo/Idh/MocA-like_OxRdtase_N"/>
</dbReference>
<dbReference type="PANTHER" id="PTHR22604">
    <property type="entry name" value="OXIDOREDUCTASES"/>
    <property type="match status" value="1"/>
</dbReference>
<evidence type="ECO:0000256" key="1">
    <source>
        <dbReference type="ARBA" id="ARBA00010928"/>
    </source>
</evidence>
<dbReference type="Pfam" id="PF01408">
    <property type="entry name" value="GFO_IDH_MocA"/>
    <property type="match status" value="1"/>
</dbReference>
<dbReference type="InterPro" id="IPR036291">
    <property type="entry name" value="NAD(P)-bd_dom_sf"/>
</dbReference>
<name>A0ABR3WLJ6_9PEZI</name>
<feature type="domain" description="GFO/IDH/MocA-like oxidoreductase" evidence="7">
    <location>
        <begin position="183"/>
        <end position="276"/>
    </location>
</feature>
<evidence type="ECO:0000256" key="5">
    <source>
        <dbReference type="ARBA" id="ARBA00049233"/>
    </source>
</evidence>
<keyword evidence="2" id="KW-0560">Oxidoreductase</keyword>
<protein>
    <recommendedName>
        <fullName evidence="3">D-xylose 1-dehydrogenase (NADP(+), D-xylono-1,5-lactone-forming)</fullName>
        <ecNumber evidence="3">1.1.1.179</ecNumber>
    </recommendedName>
    <alternativeName>
        <fullName evidence="4">D-xylose-NADP dehydrogenase</fullName>
    </alternativeName>
</protein>
<dbReference type="Pfam" id="PF22725">
    <property type="entry name" value="GFO_IDH_MocA_C3"/>
    <property type="match status" value="1"/>
</dbReference>
<dbReference type="Proteomes" id="UP001586593">
    <property type="component" value="Unassembled WGS sequence"/>
</dbReference>
<comment type="similarity">
    <text evidence="1">Belongs to the Gfo/Idh/MocA family.</text>
</comment>